<dbReference type="EC" id="3.1.13.1" evidence="7"/>
<dbReference type="AlphaFoldDB" id="A0A1E5NA92"/>
<keyword evidence="6 7" id="KW-0694">RNA-binding</keyword>
<dbReference type="EMBL" id="MDCO01000015">
    <property type="protein sequence ID" value="OEJ13086.1"/>
    <property type="molecule type" value="Genomic_DNA"/>
</dbReference>
<feature type="coiled-coil region" evidence="8">
    <location>
        <begin position="4"/>
        <end position="31"/>
    </location>
</feature>
<sequence length="665" mass="77321">MKVIKFLKRINKEKELDISEYKNRYVETKKDKLRFDKILQKSVSMGLVMKKSNILKLTNEGKAYLERELRKSSEKENNISESKRDRRNAKNKKSDTGNKKTSIPKPEIKVDINNAKKDAEIIAKAYNVQTDFPKKCLEEAKLLPDSMENVELEFDRIDLRDIRTVTIDGADSKDFDDAISIEKLNDGYKLGIHIADVSHFVVMGSALDREARKRGNSVYLIDTVYPMFPHELSNGICSLNEGVSRFTMTVFVTIDNSGNVKESTFHKSIIKSSRRLTYDYAQDVLDGIEQYEDWLVELLKNADDVKKILLQKRIENGSIEFNLNETQIILDKGGNPKDFFIGERKETHKIIEELMLIANCEVAKRLKNIKGSIYRVHDSPDMEKLDTFTRIAFNRGYRLTKDADGNLDFHSFIESIMGKPDEKLLLTLLLRSMKQAIYDVNNIGHFGLGFECYTHFTSPIRRYTDLLTHRLLKLSLEGINNLKPTMQQFYTNSAQWCSKTERVAVECERSLAKVKAARFMKDKVGNEYNGIISGITNFGIFVEIEDRGIEGLIRYAVLKSHYRYDENEQAAYSEEDAKWYTLGDRIRIVVYKVDIKELFIDFIPASEFDNSFDDRDIIDSRDFLKKKKNKKEIYSRKSHKSSKDRKRGAKERRERKERKKSKKRR</sequence>
<evidence type="ECO:0000256" key="6">
    <source>
        <dbReference type="ARBA" id="ARBA00022884"/>
    </source>
</evidence>
<dbReference type="InterPro" id="IPR022966">
    <property type="entry name" value="RNase_II/R_CS"/>
</dbReference>
<comment type="similarity">
    <text evidence="7">Belongs to the RNR ribonuclease family. RNase R subfamily.</text>
</comment>
<dbReference type="Gene3D" id="2.40.50.140">
    <property type="entry name" value="Nucleic acid-binding proteins"/>
    <property type="match status" value="1"/>
</dbReference>
<comment type="function">
    <text evidence="7">3'-5' exoribonuclease that releases 5'-nucleoside monophosphates and is involved in maturation of structured RNAs.</text>
</comment>
<evidence type="ECO:0000256" key="2">
    <source>
        <dbReference type="ARBA" id="ARBA00022490"/>
    </source>
</evidence>
<feature type="domain" description="S1 motif" evidence="10">
    <location>
        <begin position="525"/>
        <end position="603"/>
    </location>
</feature>
<keyword evidence="5 7" id="KW-0269">Exonuclease</keyword>
<dbReference type="RefSeq" id="WP_069727677.1">
    <property type="nucleotide sequence ID" value="NZ_MDCO01000015.1"/>
</dbReference>
<comment type="catalytic activity">
    <reaction evidence="1 7">
        <text>Exonucleolytic cleavage in the 3'- to 5'-direction to yield nucleoside 5'-phosphates.</text>
        <dbReference type="EC" id="3.1.13.1"/>
    </reaction>
</comment>
<keyword evidence="8" id="KW-0175">Coiled coil</keyword>
<dbReference type="InterPro" id="IPR001900">
    <property type="entry name" value="RNase_II/R"/>
</dbReference>
<keyword evidence="2 7" id="KW-0963">Cytoplasm</keyword>
<dbReference type="GO" id="GO:0006402">
    <property type="term" value="P:mRNA catabolic process"/>
    <property type="evidence" value="ECO:0007669"/>
    <property type="project" value="TreeGrafter"/>
</dbReference>
<evidence type="ECO:0000256" key="5">
    <source>
        <dbReference type="ARBA" id="ARBA00022839"/>
    </source>
</evidence>
<dbReference type="GO" id="GO:0008859">
    <property type="term" value="F:exoribonuclease II activity"/>
    <property type="evidence" value="ECO:0007669"/>
    <property type="project" value="UniProtKB-UniRule"/>
</dbReference>
<evidence type="ECO:0000256" key="1">
    <source>
        <dbReference type="ARBA" id="ARBA00001849"/>
    </source>
</evidence>
<evidence type="ECO:0000256" key="4">
    <source>
        <dbReference type="ARBA" id="ARBA00022801"/>
    </source>
</evidence>
<dbReference type="InterPro" id="IPR012340">
    <property type="entry name" value="NA-bd_OB-fold"/>
</dbReference>
<dbReference type="SUPFAM" id="SSF50249">
    <property type="entry name" value="Nucleic acid-binding proteins"/>
    <property type="match status" value="2"/>
</dbReference>
<evidence type="ECO:0000259" key="10">
    <source>
        <dbReference type="PROSITE" id="PS50126"/>
    </source>
</evidence>
<feature type="compositionally biased region" description="Basic and acidic residues" evidence="9">
    <location>
        <begin position="68"/>
        <end position="84"/>
    </location>
</feature>
<accession>A0A1E5NA92</accession>
<name>A0A1E5NA92_9SPIR</name>
<dbReference type="InterPro" id="IPR004476">
    <property type="entry name" value="RNase_II/RNase_R"/>
</dbReference>
<dbReference type="PANTHER" id="PTHR23355:SF9">
    <property type="entry name" value="DIS3-LIKE EXONUCLEASE 2"/>
    <property type="match status" value="1"/>
</dbReference>
<keyword evidence="4 7" id="KW-0378">Hydrolase</keyword>
<dbReference type="GO" id="GO:0005829">
    <property type="term" value="C:cytosol"/>
    <property type="evidence" value="ECO:0007669"/>
    <property type="project" value="TreeGrafter"/>
</dbReference>
<dbReference type="SMART" id="SM00316">
    <property type="entry name" value="S1"/>
    <property type="match status" value="1"/>
</dbReference>
<comment type="caution">
    <text evidence="11">The sequence shown here is derived from an EMBL/GenBank/DDBJ whole genome shotgun (WGS) entry which is preliminary data.</text>
</comment>
<evidence type="ECO:0000256" key="7">
    <source>
        <dbReference type="HAMAP-Rule" id="MF_01895"/>
    </source>
</evidence>
<keyword evidence="3 7" id="KW-0540">Nuclease</keyword>
<dbReference type="Pfam" id="PF00773">
    <property type="entry name" value="RNB"/>
    <property type="match status" value="1"/>
</dbReference>
<dbReference type="PANTHER" id="PTHR23355">
    <property type="entry name" value="RIBONUCLEASE"/>
    <property type="match status" value="1"/>
</dbReference>
<gene>
    <name evidence="7" type="primary">rnr</name>
    <name evidence="11" type="ORF">BFL38_00535</name>
</gene>
<evidence type="ECO:0000256" key="3">
    <source>
        <dbReference type="ARBA" id="ARBA00022722"/>
    </source>
</evidence>
<organism evidence="11 12">
    <name type="scientific">Brachyspira hampsonii</name>
    <dbReference type="NCBI Taxonomy" id="1287055"/>
    <lineage>
        <taxon>Bacteria</taxon>
        <taxon>Pseudomonadati</taxon>
        <taxon>Spirochaetota</taxon>
        <taxon>Spirochaetia</taxon>
        <taxon>Brachyspirales</taxon>
        <taxon>Brachyspiraceae</taxon>
        <taxon>Brachyspira</taxon>
    </lineage>
</organism>
<dbReference type="HAMAP" id="MF_01895">
    <property type="entry name" value="RNase_R"/>
    <property type="match status" value="1"/>
</dbReference>
<reference evidence="11 12" key="1">
    <citation type="submission" date="2016-08" db="EMBL/GenBank/DDBJ databases">
        <title>Characterization and recognition of Brachyspira hampsonii sp. nov., a novel intestinal spirochete that is pathogenic to pigs.</title>
        <authorList>
            <person name="Mirajkar N."/>
            <person name="La T."/>
            <person name="Phillips N."/>
            <person name="Hampson D."/>
            <person name="Gebhart C."/>
        </authorList>
    </citation>
    <scope>NUCLEOTIDE SEQUENCE [LARGE SCALE GENOMIC DNA]</scope>
    <source>
        <strain evidence="11 12">P280/1</strain>
    </source>
</reference>
<evidence type="ECO:0000313" key="11">
    <source>
        <dbReference type="EMBL" id="OEJ13086.1"/>
    </source>
</evidence>
<dbReference type="CDD" id="cd04471">
    <property type="entry name" value="S1_RNase_R"/>
    <property type="match status" value="1"/>
</dbReference>
<dbReference type="InterPro" id="IPR003029">
    <property type="entry name" value="S1_domain"/>
</dbReference>
<protein>
    <recommendedName>
        <fullName evidence="7">Ribonuclease R</fullName>
        <shortName evidence="7">RNase R</shortName>
        <ecNumber evidence="7">3.1.13.1</ecNumber>
    </recommendedName>
</protein>
<feature type="region of interest" description="Disordered" evidence="9">
    <location>
        <begin position="627"/>
        <end position="665"/>
    </location>
</feature>
<dbReference type="InterPro" id="IPR011805">
    <property type="entry name" value="RNase_R"/>
</dbReference>
<dbReference type="PROSITE" id="PS01175">
    <property type="entry name" value="RIBONUCLEASE_II"/>
    <property type="match status" value="1"/>
</dbReference>
<dbReference type="Proteomes" id="UP000095247">
    <property type="component" value="Unassembled WGS sequence"/>
</dbReference>
<comment type="subcellular location">
    <subcellularLocation>
        <location evidence="7">Cytoplasm</location>
    </subcellularLocation>
</comment>
<feature type="region of interest" description="Disordered" evidence="9">
    <location>
        <begin position="68"/>
        <end position="107"/>
    </location>
</feature>
<dbReference type="InterPro" id="IPR050180">
    <property type="entry name" value="RNR_Ribonuclease"/>
</dbReference>
<evidence type="ECO:0000256" key="9">
    <source>
        <dbReference type="SAM" id="MobiDB-lite"/>
    </source>
</evidence>
<dbReference type="PROSITE" id="PS50126">
    <property type="entry name" value="S1"/>
    <property type="match status" value="1"/>
</dbReference>
<dbReference type="Pfam" id="PF00575">
    <property type="entry name" value="S1"/>
    <property type="match status" value="1"/>
</dbReference>
<dbReference type="SMART" id="SM00955">
    <property type="entry name" value="RNB"/>
    <property type="match status" value="1"/>
</dbReference>
<evidence type="ECO:0000313" key="12">
    <source>
        <dbReference type="Proteomes" id="UP000095247"/>
    </source>
</evidence>
<evidence type="ECO:0000256" key="8">
    <source>
        <dbReference type="SAM" id="Coils"/>
    </source>
</evidence>
<dbReference type="NCBIfam" id="TIGR00358">
    <property type="entry name" value="3_prime_RNase"/>
    <property type="match status" value="1"/>
</dbReference>
<proteinExistence type="inferred from homology"/>
<dbReference type="GO" id="GO:0003723">
    <property type="term" value="F:RNA binding"/>
    <property type="evidence" value="ECO:0007669"/>
    <property type="project" value="UniProtKB-UniRule"/>
</dbReference>